<feature type="transmembrane region" description="Helical" evidence="1">
    <location>
        <begin position="179"/>
        <end position="199"/>
    </location>
</feature>
<evidence type="ECO:0000313" key="3">
    <source>
        <dbReference type="Proteomes" id="UP000245080"/>
    </source>
</evidence>
<dbReference type="Pfam" id="PF03596">
    <property type="entry name" value="Cad"/>
    <property type="match status" value="1"/>
</dbReference>
<dbReference type="OrthoDB" id="7995400at2"/>
<dbReference type="RefSeq" id="WP_109250396.1">
    <property type="nucleotide sequence ID" value="NZ_QCXQ01000002.1"/>
</dbReference>
<dbReference type="InterPro" id="IPR004676">
    <property type="entry name" value="Cd-R_transporter"/>
</dbReference>
<keyword evidence="3" id="KW-1185">Reference proteome</keyword>
<sequence>MLTALGTALLSYLGTTSDYFVILLLVFGLYRGRLARPVFVGAYLGNFILVAVSLIIADVLKLVPEEWLLGLLGVIPIYMGITGFFSTDDEEEKAAETLAKANPNRIISNVILITVATCGADNMAMYIPFFATTKTAYVPAILLLFVLVLTVIIFAAYYLTLMPLVHAFFEKFGQTATSLIYIVLGLYVLIDSGTISHLVSLL</sequence>
<feature type="transmembrane region" description="Helical" evidence="1">
    <location>
        <begin position="37"/>
        <end position="56"/>
    </location>
</feature>
<organism evidence="2 3">
    <name type="scientific">Levilactobacillus bambusae</name>
    <dbReference type="NCBI Taxonomy" id="2024736"/>
    <lineage>
        <taxon>Bacteria</taxon>
        <taxon>Bacillati</taxon>
        <taxon>Bacillota</taxon>
        <taxon>Bacilli</taxon>
        <taxon>Lactobacillales</taxon>
        <taxon>Lactobacillaceae</taxon>
        <taxon>Levilactobacillus</taxon>
    </lineage>
</organism>
<comment type="caution">
    <text evidence="2">The sequence shown here is derived from an EMBL/GenBank/DDBJ whole genome shotgun (WGS) entry which is preliminary data.</text>
</comment>
<protein>
    <submittedName>
        <fullName evidence="2">Permease</fullName>
    </submittedName>
</protein>
<feature type="transmembrane region" description="Helical" evidence="1">
    <location>
        <begin position="12"/>
        <end position="30"/>
    </location>
</feature>
<feature type="transmembrane region" description="Helical" evidence="1">
    <location>
        <begin position="68"/>
        <end position="85"/>
    </location>
</feature>
<keyword evidence="1" id="KW-0812">Transmembrane</keyword>
<reference evidence="2 3" key="1">
    <citation type="journal article" date="2018" name="Int. J. Syst. Evol. Microbiol.">
        <title>Lactobacillus bambusae sp. nov., isolated from a traditional fermented Ma-bamboo shoots of Taiwan.</title>
        <authorList>
            <person name="Wang L.-T."/>
        </authorList>
    </citation>
    <scope>NUCLEOTIDE SEQUENCE [LARGE SCALE GENOMIC DNA]</scope>
    <source>
        <strain evidence="2 3">BS-W1</strain>
    </source>
</reference>
<dbReference type="AlphaFoldDB" id="A0A2V1N126"/>
<keyword evidence="1" id="KW-0472">Membrane</keyword>
<dbReference type="Proteomes" id="UP000245080">
    <property type="component" value="Unassembled WGS sequence"/>
</dbReference>
<proteinExistence type="predicted"/>
<gene>
    <name evidence="2" type="ORF">DCM90_05855</name>
</gene>
<feature type="transmembrane region" description="Helical" evidence="1">
    <location>
        <begin position="137"/>
        <end position="159"/>
    </location>
</feature>
<accession>A0A2V1N126</accession>
<evidence type="ECO:0000256" key="1">
    <source>
        <dbReference type="SAM" id="Phobius"/>
    </source>
</evidence>
<name>A0A2V1N126_9LACO</name>
<evidence type="ECO:0000313" key="2">
    <source>
        <dbReference type="EMBL" id="PWG00448.1"/>
    </source>
</evidence>
<keyword evidence="1" id="KW-1133">Transmembrane helix</keyword>
<dbReference type="EMBL" id="QCXQ01000002">
    <property type="protein sequence ID" value="PWG00448.1"/>
    <property type="molecule type" value="Genomic_DNA"/>
</dbReference>
<feature type="transmembrane region" description="Helical" evidence="1">
    <location>
        <begin position="106"/>
        <end position="131"/>
    </location>
</feature>